<reference evidence="1" key="1">
    <citation type="journal article" date="2021" name="Proc. Natl. Acad. Sci. U.S.A.">
        <title>A Catalog of Tens of Thousands of Viruses from Human Metagenomes Reveals Hidden Associations with Chronic Diseases.</title>
        <authorList>
            <person name="Tisza M.J."/>
            <person name="Buck C.B."/>
        </authorList>
    </citation>
    <scope>NUCLEOTIDE SEQUENCE</scope>
    <source>
        <strain evidence="1">CtzpQ31</strain>
    </source>
</reference>
<proteinExistence type="predicted"/>
<protein>
    <submittedName>
        <fullName evidence="1">Uncharacterized protein</fullName>
    </submittedName>
</protein>
<dbReference type="EMBL" id="BK014654">
    <property type="protein sequence ID" value="DAD66128.1"/>
    <property type="molecule type" value="Genomic_DNA"/>
</dbReference>
<sequence length="74" mass="8870">MNSVNAKIKRHAERLANDLRREFSELVYEMPENMHFRFVPTYITDPQQVLDNFFKAEQREIVTKEQVSDLVNNQ</sequence>
<evidence type="ECO:0000313" key="1">
    <source>
        <dbReference type="EMBL" id="DAD66128.1"/>
    </source>
</evidence>
<organism evidence="1">
    <name type="scientific">Siphoviridae sp. ctzpQ31</name>
    <dbReference type="NCBI Taxonomy" id="2823613"/>
    <lineage>
        <taxon>Viruses</taxon>
        <taxon>Duplodnaviria</taxon>
        <taxon>Heunggongvirae</taxon>
        <taxon>Uroviricota</taxon>
        <taxon>Caudoviricetes</taxon>
    </lineage>
</organism>
<name>A0A8S5L837_9CAUD</name>
<accession>A0A8S5L837</accession>